<proteinExistence type="predicted"/>
<dbReference type="EMBL" id="JANATA010000043">
    <property type="protein sequence ID" value="MCP3429774.1"/>
    <property type="molecule type" value="Genomic_DNA"/>
</dbReference>
<dbReference type="NCBIfam" id="TIGR03696">
    <property type="entry name" value="Rhs_assc_core"/>
    <property type="match status" value="1"/>
</dbReference>
<evidence type="ECO:0000313" key="2">
    <source>
        <dbReference type="Proteomes" id="UP001165413"/>
    </source>
</evidence>
<dbReference type="InterPro" id="IPR022385">
    <property type="entry name" value="Rhs_assc_core"/>
</dbReference>
<dbReference type="Gene3D" id="2.180.10.10">
    <property type="entry name" value="RHS repeat-associated core"/>
    <property type="match status" value="1"/>
</dbReference>
<organism evidence="1 2">
    <name type="scientific">Opacimonas viscosa</name>
    <dbReference type="NCBI Taxonomy" id="2961944"/>
    <lineage>
        <taxon>Bacteria</taxon>
        <taxon>Pseudomonadati</taxon>
        <taxon>Pseudomonadota</taxon>
        <taxon>Gammaproteobacteria</taxon>
        <taxon>Alteromonadales</taxon>
        <taxon>Alteromonadaceae</taxon>
        <taxon>Opacimonas</taxon>
    </lineage>
</organism>
<protein>
    <submittedName>
        <fullName evidence="1">RHS repeat-associated core domain-containing protein</fullName>
    </submittedName>
</protein>
<comment type="caution">
    <text evidence="1">The sequence shown here is derived from an EMBL/GenBank/DDBJ whole genome shotgun (WGS) entry which is preliminary data.</text>
</comment>
<sequence>LSTHSLFAQAIYHAPSHQGYTGHHELSDVGIVHMGGRIYDASLGRFMQADPFIQAPNNTQNFNRYSYVLNNPLRYTDPSGYNFFEKIARPFKNVFRSVFRAIGQTASKWLVNIGSMFCGPAYAACVAAGNYDIARAFGANKTGALRGAFSSGVMAYVGGPPSNINIVQIAADIVDPKIGRVVNFLYNGFDSKSFANTALNLTHEVKNYYVSKEIARFARKNGMTLQELNALLTLNSFVGKKVTGSRMRPSKDGSKNDIFGFTSRRGGLIENNTVAGYIGVLWDVNDTILGYQGLLDAVGHDFIVNGTGNIGNCHSLGTLTCNNLVARGYAESATLNSLPFGNIAVGANARQTRLGYGDPINFFGFGLLLNPLSHGTPCSGEGFGFECHGFDDNYSELTL</sequence>
<dbReference type="RefSeq" id="WP_254102529.1">
    <property type="nucleotide sequence ID" value="NZ_JANATA010000043.1"/>
</dbReference>
<dbReference type="InterPro" id="IPR050708">
    <property type="entry name" value="T6SS_VgrG/RHS"/>
</dbReference>
<keyword evidence="2" id="KW-1185">Reference proteome</keyword>
<reference evidence="1" key="1">
    <citation type="submission" date="2022-07" db="EMBL/GenBank/DDBJ databases">
        <title>Characterization of the Novel Bacterium Alteromonas immobilis LMIT006 and Alteromonas gregis LMIT007.</title>
        <authorList>
            <person name="Lin X."/>
        </authorList>
    </citation>
    <scope>NUCLEOTIDE SEQUENCE</scope>
    <source>
        <strain evidence="1">LMIT007</strain>
    </source>
</reference>
<gene>
    <name evidence="1" type="ORF">NLF92_12590</name>
</gene>
<dbReference type="AlphaFoldDB" id="A0AA42BMM4"/>
<name>A0AA42BMM4_9ALTE</name>
<feature type="non-terminal residue" evidence="1">
    <location>
        <position position="1"/>
    </location>
</feature>
<dbReference type="Proteomes" id="UP001165413">
    <property type="component" value="Unassembled WGS sequence"/>
</dbReference>
<evidence type="ECO:0000313" key="1">
    <source>
        <dbReference type="EMBL" id="MCP3429774.1"/>
    </source>
</evidence>
<dbReference type="PANTHER" id="PTHR32305:SF15">
    <property type="entry name" value="PROTEIN RHSA-RELATED"/>
    <property type="match status" value="1"/>
</dbReference>
<dbReference type="PANTHER" id="PTHR32305">
    <property type="match status" value="1"/>
</dbReference>
<accession>A0AA42BMM4</accession>